<feature type="repeat" description="Cell wall-binding" evidence="2">
    <location>
        <begin position="1417"/>
        <end position="1436"/>
    </location>
</feature>
<evidence type="ECO:0000313" key="7">
    <source>
        <dbReference type="Proteomes" id="UP000003763"/>
    </source>
</evidence>
<feature type="compositionally biased region" description="Gly residues" evidence="3">
    <location>
        <begin position="1286"/>
        <end position="1302"/>
    </location>
</feature>
<dbReference type="EMBL" id="ADLJ01000056">
    <property type="protein sequence ID" value="EHE95180.1"/>
    <property type="molecule type" value="Genomic_DNA"/>
</dbReference>
<feature type="region of interest" description="Disordered" evidence="3">
    <location>
        <begin position="1250"/>
        <end position="1303"/>
    </location>
</feature>
<protein>
    <recommendedName>
        <fullName evidence="5">Bacterial repeat domain-containing protein</fullName>
    </recommendedName>
</protein>
<dbReference type="Pfam" id="PF18998">
    <property type="entry name" value="Flg_new_2"/>
    <property type="match status" value="1"/>
</dbReference>
<proteinExistence type="predicted"/>
<evidence type="ECO:0000256" key="3">
    <source>
        <dbReference type="SAM" id="MobiDB-lite"/>
    </source>
</evidence>
<comment type="caution">
    <text evidence="6">The sequence shown here is derived from an EMBL/GenBank/DDBJ whole genome shotgun (WGS) entry which is preliminary data.</text>
</comment>
<dbReference type="Gene3D" id="2.10.270.10">
    <property type="entry name" value="Cholin Binding"/>
    <property type="match status" value="1"/>
</dbReference>
<sequence length="1484" mass="162825">MKRTNKIKAYLARVLAVAMVITMAAPPAPAYALSYGDPAVIRFDPKEGPDLSHSNYINVPRDGDRITYAAGQAGHPLAEASDFNGIAVENLGSGDRPVLPIFDAGLSWPGYTFDGWYNADGNKILYLPFAFPYNSATVYEARWNGDASSQFDFTVMHYRDLDEDRNGSMNGEDPNAWPEAGDGQIYKFFDDGSWTTRVTANTAVSATYKRDIPGYKVSSVLIKNNKTRRFDDASGHGTLGEAATINESTRSVRGNMPNDDLTVAYRYEPDSSKKFALRVEYADGSGRAIRTPESYLYSAESQVSAAPAQITAYTLTGAQIKTGSGDIDDLSGRGIYSAQTAGCTFDAQKNFTGKMPNQPVTVVYTYEIDPSYVTHVTINRIDNHNNVLAEPETREVSPNETVTVNVERKAGYTYPPNIGWNGTFTDISMDQTAATLSFKTDFTGGTVTVTYNEDLNDTAHWARINYYNSEHGSLSGDSSPRSLRLGTHSIDTITEGITPSPEQHYMFNGWYKANASGTGKVGTVLTGDIELTGDLKLYADFVEDPGQWCDIRFESGSHGSISGTNSMHVPKGTLWSQISLPQTTPDSSYMFAGWFDENGNQVTDSNMPILADQTYRARFTPVGGDDGILCIPDGTGSIGSGGMGKIEISGANEARKYALTDSNGRLLAVMTGEQLGSGCFEQLPPCDSYYVYEMAESAVPVIGDILTDSVDPSLISQPARVMVPAIGGNYSTADDTTEGRKKIVIHPAGENTVYAVLDMDGNVVSQDGNEDGWVSPSGSPRTVELAGLEPNVSYIIVAKQADNGDAPSDRMINGSQVMVTGTSQQDRVYTFRLVNGGYVESVTRNGEALDVEEHTDEVLVKAGDQIRISAEDMNPSGQSFKQWEVQIGNLHISYLTRRNQTVEMTAGDVILQAMYETPPVATASNATVDYSPKNGIFALDKSDEALQELKEELVDNDEDSTALSNGQRIAYTVKFDRHAPVASASEAVRQEVDDGESVKTPWSLEIGLTRKVDGTNKPLVEDANLTPAIKAFGKLDTSLLENLEYRLWKINFGEDESDTSCDEVLITPDPNEDENFTGSFAFEANIGDTLVFSYYKAYEVTIMDTGRGQVHTFKVRDGRSLDDTEDYMDLDIHEGYTDSVTGIAYEFTGLSKRQSGGGMYDTSDPVTRDLKLYAVYEPEDDTQWQEAKERLQEEINIANALKNNGSVSAEDRDAITEAVEEAVEVLNRVPRSSVDELEIAFDTLKTLVDRISSGGSDDPNGPDDPDDPNGPDDPKGSNGSSSSKGSSGGGRGTVGGGPGNNGVGNSYRTYLEGTDGRWDNFDLINHKWAFVLNNGTSIKDSWANIRYTYDGSNQIATYHFDSEGVMDSGWFLDQDTDKWYFLSDIYDGWFGRMTRGWHYDDTDGRWYYLSPFTGVMLLGWQKIDGIWYYLTADNQQKTWTFNGVSKRWEYTNRNGRPLGSLYINEMTPDGYQVDENGAWIRETP</sequence>
<keyword evidence="4" id="KW-0732">Signal</keyword>
<dbReference type="PROSITE" id="PS51170">
    <property type="entry name" value="CW"/>
    <property type="match status" value="1"/>
</dbReference>
<dbReference type="PATRIC" id="fig|742733.3.peg.6092"/>
<evidence type="ECO:0000256" key="2">
    <source>
        <dbReference type="PROSITE-ProRule" id="PRU00591"/>
    </source>
</evidence>
<evidence type="ECO:0000313" key="6">
    <source>
        <dbReference type="EMBL" id="EHE95180.1"/>
    </source>
</evidence>
<feature type="chain" id="PRO_5038463042" description="Bacterial repeat domain-containing protein" evidence="4">
    <location>
        <begin position="25"/>
        <end position="1484"/>
    </location>
</feature>
<reference evidence="6 7" key="1">
    <citation type="submission" date="2011-08" db="EMBL/GenBank/DDBJ databases">
        <title>The Genome Sequence of Clostridium citroniae WAL-17108.</title>
        <authorList>
            <consortium name="The Broad Institute Genome Sequencing Platform"/>
            <person name="Earl A."/>
            <person name="Ward D."/>
            <person name="Feldgarden M."/>
            <person name="Gevers D."/>
            <person name="Finegold S.M."/>
            <person name="Summanen P.H."/>
            <person name="Molitoris D.R."/>
            <person name="Vaisanen M.L."/>
            <person name="Daigneault M."/>
            <person name="Allen-Vercoe E."/>
            <person name="Young S.K."/>
            <person name="Zeng Q."/>
            <person name="Gargeya S."/>
            <person name="Fitzgerald M."/>
            <person name="Haas B."/>
            <person name="Abouelleil A."/>
            <person name="Alvarado L."/>
            <person name="Arachchi H.M."/>
            <person name="Berlin A."/>
            <person name="Brown A."/>
            <person name="Chapman S.B."/>
            <person name="Chen Z."/>
            <person name="Dunbar C."/>
            <person name="Freedman E."/>
            <person name="Gearin G."/>
            <person name="Gellesch M."/>
            <person name="Goldberg J."/>
            <person name="Griggs A."/>
            <person name="Gujja S."/>
            <person name="Heiman D."/>
            <person name="Howarth C."/>
            <person name="Larson L."/>
            <person name="Lui A."/>
            <person name="MacDonald P.J.P."/>
            <person name="Montmayeur A."/>
            <person name="Murphy C."/>
            <person name="Neiman D."/>
            <person name="Pearson M."/>
            <person name="Priest M."/>
            <person name="Roberts A."/>
            <person name="Saif S."/>
            <person name="Shea T."/>
            <person name="Shenoy N."/>
            <person name="Sisk P."/>
            <person name="Stolte C."/>
            <person name="Sykes S."/>
            <person name="Wortman J."/>
            <person name="Nusbaum C."/>
            <person name="Birren B."/>
        </authorList>
    </citation>
    <scope>NUCLEOTIDE SEQUENCE [LARGE SCALE GENOMIC DNA]</scope>
    <source>
        <strain evidence="6 7">WAL-17108</strain>
    </source>
</reference>
<feature type="domain" description="Bacterial repeat" evidence="5">
    <location>
        <begin position="552"/>
        <end position="621"/>
    </location>
</feature>
<evidence type="ECO:0000256" key="1">
    <source>
        <dbReference type="ARBA" id="ARBA00022737"/>
    </source>
</evidence>
<dbReference type="InterPro" id="IPR018337">
    <property type="entry name" value="Cell_wall/Cho-bd_repeat"/>
</dbReference>
<evidence type="ECO:0000259" key="5">
    <source>
        <dbReference type="Pfam" id="PF18998"/>
    </source>
</evidence>
<keyword evidence="1" id="KW-0677">Repeat</keyword>
<dbReference type="eggNOG" id="COG5263">
    <property type="taxonomic scope" value="Bacteria"/>
</dbReference>
<evidence type="ECO:0000256" key="4">
    <source>
        <dbReference type="SAM" id="SignalP"/>
    </source>
</evidence>
<name>G5HTL7_9FIRM</name>
<dbReference type="InterPro" id="IPR044060">
    <property type="entry name" value="Bacterial_rp_domain"/>
</dbReference>
<dbReference type="HOGENOM" id="CLU_004110_0_0_9"/>
<dbReference type="RefSeq" id="WP_007871336.1">
    <property type="nucleotide sequence ID" value="NZ_JH376435.1"/>
</dbReference>
<feature type="signal peptide" evidence="4">
    <location>
        <begin position="1"/>
        <end position="24"/>
    </location>
</feature>
<feature type="compositionally biased region" description="Low complexity" evidence="3">
    <location>
        <begin position="1276"/>
        <end position="1285"/>
    </location>
</feature>
<dbReference type="Proteomes" id="UP000003763">
    <property type="component" value="Unassembled WGS sequence"/>
</dbReference>
<feature type="compositionally biased region" description="Acidic residues" evidence="3">
    <location>
        <begin position="1260"/>
        <end position="1270"/>
    </location>
</feature>
<dbReference type="SUPFAM" id="SSF69360">
    <property type="entry name" value="Cell wall binding repeat"/>
    <property type="match status" value="1"/>
</dbReference>
<accession>G5HTL7</accession>
<gene>
    <name evidence="6" type="ORF">HMPREF9469_05929</name>
</gene>
<organism evidence="6 7">
    <name type="scientific">[Clostridium] citroniae WAL-17108</name>
    <dbReference type="NCBI Taxonomy" id="742733"/>
    <lineage>
        <taxon>Bacteria</taxon>
        <taxon>Bacillati</taxon>
        <taxon>Bacillota</taxon>
        <taxon>Clostridia</taxon>
        <taxon>Lachnospirales</taxon>
        <taxon>Lachnospiraceae</taxon>
        <taxon>Enterocloster</taxon>
    </lineage>
</organism>